<dbReference type="Pfam" id="PF13426">
    <property type="entry name" value="PAS_9"/>
    <property type="match status" value="2"/>
</dbReference>
<feature type="domain" description="PAS" evidence="6">
    <location>
        <begin position="3"/>
        <end position="75"/>
    </location>
</feature>
<organism evidence="8 9">
    <name type="scientific">Maribellus luteus</name>
    <dbReference type="NCBI Taxonomy" id="2305463"/>
    <lineage>
        <taxon>Bacteria</taxon>
        <taxon>Pseudomonadati</taxon>
        <taxon>Bacteroidota</taxon>
        <taxon>Bacteroidia</taxon>
        <taxon>Marinilabiliales</taxon>
        <taxon>Prolixibacteraceae</taxon>
        <taxon>Maribellus</taxon>
    </lineage>
</organism>
<dbReference type="SUPFAM" id="SSF47384">
    <property type="entry name" value="Homodimeric domain of signal transducing histidine kinase"/>
    <property type="match status" value="1"/>
</dbReference>
<dbReference type="InterPro" id="IPR001610">
    <property type="entry name" value="PAC"/>
</dbReference>
<evidence type="ECO:0000313" key="8">
    <source>
        <dbReference type="EMBL" id="RIJ50742.1"/>
    </source>
</evidence>
<dbReference type="EC" id="2.7.13.3" evidence="2"/>
<dbReference type="InterPro" id="IPR003594">
    <property type="entry name" value="HATPase_dom"/>
</dbReference>
<dbReference type="EMBL" id="QWGR01000001">
    <property type="protein sequence ID" value="RIJ50742.1"/>
    <property type="molecule type" value="Genomic_DNA"/>
</dbReference>
<evidence type="ECO:0000256" key="1">
    <source>
        <dbReference type="ARBA" id="ARBA00000085"/>
    </source>
</evidence>
<proteinExistence type="predicted"/>
<dbReference type="PANTHER" id="PTHR43065:SF48">
    <property type="entry name" value="HISTIDINE KINASE"/>
    <property type="match status" value="1"/>
</dbReference>
<feature type="domain" description="Histidine kinase" evidence="5">
    <location>
        <begin position="433"/>
        <end position="632"/>
    </location>
</feature>
<evidence type="ECO:0000259" key="5">
    <source>
        <dbReference type="PROSITE" id="PS50109"/>
    </source>
</evidence>
<dbReference type="InterPro" id="IPR005467">
    <property type="entry name" value="His_kinase_dom"/>
</dbReference>
<dbReference type="InterPro" id="IPR003661">
    <property type="entry name" value="HisK_dim/P_dom"/>
</dbReference>
<feature type="coiled-coil region" evidence="4">
    <location>
        <begin position="291"/>
        <end position="321"/>
    </location>
</feature>
<comment type="caution">
    <text evidence="8">The sequence shown here is derived from an EMBL/GenBank/DDBJ whole genome shotgun (WGS) entry which is preliminary data.</text>
</comment>
<dbReference type="GO" id="GO:0000155">
    <property type="term" value="F:phosphorelay sensor kinase activity"/>
    <property type="evidence" value="ECO:0007669"/>
    <property type="project" value="InterPro"/>
</dbReference>
<dbReference type="OrthoDB" id="1931120at2"/>
<dbReference type="PROSITE" id="PS50109">
    <property type="entry name" value="HIS_KIN"/>
    <property type="match status" value="1"/>
</dbReference>
<comment type="catalytic activity">
    <reaction evidence="1">
        <text>ATP + protein L-histidine = ADP + protein N-phospho-L-histidine.</text>
        <dbReference type="EC" id="2.7.13.3"/>
    </reaction>
</comment>
<dbReference type="SUPFAM" id="SSF55785">
    <property type="entry name" value="PYP-like sensor domain (PAS domain)"/>
    <property type="match status" value="2"/>
</dbReference>
<feature type="domain" description="PAC" evidence="7">
    <location>
        <begin position="78"/>
        <end position="130"/>
    </location>
</feature>
<evidence type="ECO:0000256" key="4">
    <source>
        <dbReference type="SAM" id="Coils"/>
    </source>
</evidence>
<feature type="domain" description="PAS" evidence="6">
    <location>
        <begin position="166"/>
        <end position="236"/>
    </location>
</feature>
<name>A0A399T7B9_9BACT</name>
<sequence>MENSNKYKRLIESLENEYFFYSHNLNGEYLYMSPSVEKVLGYTVDEAKQGLVKHMTNSEANKQTIETLKKSATGEKQQTFEFELYTKSREIKIIEITESPNYNNKGEIVSIDGVAHDITERTKYERIIQQQNQELKRQDEKLRKQLEELIVKNENIDNLKKELEDRSQLLINIINEIPEKIFLKDSNGKFLLANNNAAASYGLKPSEIIGKSDTDIYPPEKASEKINRIREILKSGIPHSYEEGDFGKKDGLIVSTRMKPFKLNDGSTGVLGIQVDITQVKKNEIELKKMNVELTSRTDELNQTLENLKETQSQLVQSEKMRALGNLIAGIAHEVNTPIGAINASVSNISAALDSSMSNLFNLFTKLTQKELLIFLRIMNLMEKSKPAPTSKERRQYKKEVQQKLEKAGCIHVYSVTDLIMYLNLYDETDKVISMLDVKNPEFILKSIKDIYSVRKNTENIKLAVDKASKLVFALKKFAHKEQNLEKDQADLIENIETVLILHHNQLKQAIEVVKDYDPVPLIACYPDELVQVWTNLISNAIHAMNYAGTLRISIKNQKTHIKVSIQDSGHGIPKEIRERIFEPFFTTKKSGEGTGIGLDIVKRILDKHQAKLELESEIGGGTTFHVLLPVN</sequence>
<dbReference type="PROSITE" id="PS50112">
    <property type="entry name" value="PAS"/>
    <property type="match status" value="2"/>
</dbReference>
<dbReference type="InterPro" id="IPR036890">
    <property type="entry name" value="HATPase_C_sf"/>
</dbReference>
<evidence type="ECO:0000259" key="7">
    <source>
        <dbReference type="PROSITE" id="PS50113"/>
    </source>
</evidence>
<reference evidence="8 9" key="1">
    <citation type="submission" date="2018-08" db="EMBL/GenBank/DDBJ databases">
        <title>Pallidiluteibacterium maritimus gen. nov., sp. nov., isolated from coastal sediment.</title>
        <authorList>
            <person name="Zhou L.Y."/>
        </authorList>
    </citation>
    <scope>NUCLEOTIDE SEQUENCE [LARGE SCALE GENOMIC DNA]</scope>
    <source>
        <strain evidence="8 9">XSD2</strain>
    </source>
</reference>
<dbReference type="InterPro" id="IPR000700">
    <property type="entry name" value="PAS-assoc_C"/>
</dbReference>
<keyword evidence="4" id="KW-0175">Coiled coil</keyword>
<dbReference type="InterPro" id="IPR004358">
    <property type="entry name" value="Sig_transdc_His_kin-like_C"/>
</dbReference>
<dbReference type="InterPro" id="IPR000014">
    <property type="entry name" value="PAS"/>
</dbReference>
<dbReference type="SUPFAM" id="SSF55874">
    <property type="entry name" value="ATPase domain of HSP90 chaperone/DNA topoisomerase II/histidine kinase"/>
    <property type="match status" value="1"/>
</dbReference>
<gene>
    <name evidence="8" type="ORF">D1614_02100</name>
</gene>
<dbReference type="Gene3D" id="1.10.287.130">
    <property type="match status" value="1"/>
</dbReference>
<dbReference type="RefSeq" id="WP_119436210.1">
    <property type="nucleotide sequence ID" value="NZ_QWGR01000001.1"/>
</dbReference>
<dbReference type="CDD" id="cd00130">
    <property type="entry name" value="PAS"/>
    <property type="match status" value="1"/>
</dbReference>
<feature type="coiled-coil region" evidence="4">
    <location>
        <begin position="121"/>
        <end position="176"/>
    </location>
</feature>
<dbReference type="AlphaFoldDB" id="A0A399T7B9"/>
<evidence type="ECO:0000313" key="9">
    <source>
        <dbReference type="Proteomes" id="UP000265926"/>
    </source>
</evidence>
<dbReference type="PROSITE" id="PS50113">
    <property type="entry name" value="PAC"/>
    <property type="match status" value="1"/>
</dbReference>
<dbReference type="Gene3D" id="3.30.450.20">
    <property type="entry name" value="PAS domain"/>
    <property type="match status" value="2"/>
</dbReference>
<dbReference type="Pfam" id="PF02518">
    <property type="entry name" value="HATPase_c"/>
    <property type="match status" value="1"/>
</dbReference>
<dbReference type="CDD" id="cd00082">
    <property type="entry name" value="HisKA"/>
    <property type="match status" value="1"/>
</dbReference>
<keyword evidence="9" id="KW-1185">Reference proteome</keyword>
<dbReference type="InterPro" id="IPR035965">
    <property type="entry name" value="PAS-like_dom_sf"/>
</dbReference>
<dbReference type="SMART" id="SM00091">
    <property type="entry name" value="PAS"/>
    <property type="match status" value="2"/>
</dbReference>
<dbReference type="SMART" id="SM00086">
    <property type="entry name" value="PAC"/>
    <property type="match status" value="1"/>
</dbReference>
<dbReference type="NCBIfam" id="TIGR00229">
    <property type="entry name" value="sensory_box"/>
    <property type="match status" value="2"/>
</dbReference>
<dbReference type="Proteomes" id="UP000265926">
    <property type="component" value="Unassembled WGS sequence"/>
</dbReference>
<protein>
    <recommendedName>
        <fullName evidence="2">histidine kinase</fullName>
        <ecNumber evidence="2">2.7.13.3</ecNumber>
    </recommendedName>
</protein>
<dbReference type="PRINTS" id="PR00344">
    <property type="entry name" value="BCTRLSENSOR"/>
</dbReference>
<accession>A0A399T7B9</accession>
<evidence type="ECO:0000256" key="3">
    <source>
        <dbReference type="ARBA" id="ARBA00022553"/>
    </source>
</evidence>
<dbReference type="SMART" id="SM00387">
    <property type="entry name" value="HATPase_c"/>
    <property type="match status" value="1"/>
</dbReference>
<dbReference type="PANTHER" id="PTHR43065">
    <property type="entry name" value="SENSOR HISTIDINE KINASE"/>
    <property type="match status" value="1"/>
</dbReference>
<dbReference type="InterPro" id="IPR036097">
    <property type="entry name" value="HisK_dim/P_sf"/>
</dbReference>
<keyword evidence="3" id="KW-0597">Phosphoprotein</keyword>
<evidence type="ECO:0000256" key="2">
    <source>
        <dbReference type="ARBA" id="ARBA00012438"/>
    </source>
</evidence>
<evidence type="ECO:0000259" key="6">
    <source>
        <dbReference type="PROSITE" id="PS50112"/>
    </source>
</evidence>
<dbReference type="Gene3D" id="3.30.565.10">
    <property type="entry name" value="Histidine kinase-like ATPase, C-terminal domain"/>
    <property type="match status" value="1"/>
</dbReference>